<accession>A0ABD6BVD3</accession>
<dbReference type="Gene3D" id="3.50.50.60">
    <property type="entry name" value="FAD/NAD(P)-binding domain"/>
    <property type="match status" value="1"/>
</dbReference>
<proteinExistence type="predicted"/>
<sequence>MSDAVVVIGGGIVGLASAYELAGRGADVTLLEKGTLGSGSTGRSGGGIRSQFSTPVNVELSQASKRVWDEFEERFGVDIRRRRVGYLFLAREPDTADA</sequence>
<dbReference type="PANTHER" id="PTHR13847:SF287">
    <property type="entry name" value="FAD-DEPENDENT OXIDOREDUCTASE DOMAIN-CONTAINING PROTEIN 1"/>
    <property type="match status" value="1"/>
</dbReference>
<gene>
    <name evidence="3" type="ORF">ACFSAU_14740</name>
</gene>
<dbReference type="Proteomes" id="UP001597139">
    <property type="component" value="Unassembled WGS sequence"/>
</dbReference>
<dbReference type="PANTHER" id="PTHR13847">
    <property type="entry name" value="SARCOSINE DEHYDROGENASE-RELATED"/>
    <property type="match status" value="1"/>
</dbReference>
<evidence type="ECO:0000313" key="4">
    <source>
        <dbReference type="Proteomes" id="UP001597139"/>
    </source>
</evidence>
<name>A0ABD6BVD3_9EURY</name>
<dbReference type="SUPFAM" id="SSF51905">
    <property type="entry name" value="FAD/NAD(P)-binding domain"/>
    <property type="match status" value="1"/>
</dbReference>
<feature type="non-terminal residue" evidence="3">
    <location>
        <position position="98"/>
    </location>
</feature>
<dbReference type="RefSeq" id="WP_379822524.1">
    <property type="nucleotide sequence ID" value="NZ_JBHUCZ010000018.1"/>
</dbReference>
<dbReference type="GO" id="GO:0016491">
    <property type="term" value="F:oxidoreductase activity"/>
    <property type="evidence" value="ECO:0007669"/>
    <property type="project" value="UniProtKB-KW"/>
</dbReference>
<dbReference type="InterPro" id="IPR036188">
    <property type="entry name" value="FAD/NAD-bd_sf"/>
</dbReference>
<dbReference type="InterPro" id="IPR006076">
    <property type="entry name" value="FAD-dep_OxRdtase"/>
</dbReference>
<protein>
    <submittedName>
        <fullName evidence="3">FAD-dependent oxidoreductase</fullName>
    </submittedName>
</protein>
<organism evidence="3 4">
    <name type="scientific">Halolamina litorea</name>
    <dbReference type="NCBI Taxonomy" id="1515593"/>
    <lineage>
        <taxon>Archaea</taxon>
        <taxon>Methanobacteriati</taxon>
        <taxon>Methanobacteriota</taxon>
        <taxon>Stenosarchaea group</taxon>
        <taxon>Halobacteria</taxon>
        <taxon>Halobacteriales</taxon>
        <taxon>Haloferacaceae</taxon>
    </lineage>
</organism>
<evidence type="ECO:0000313" key="3">
    <source>
        <dbReference type="EMBL" id="MFD1568750.1"/>
    </source>
</evidence>
<evidence type="ECO:0000256" key="1">
    <source>
        <dbReference type="ARBA" id="ARBA00023002"/>
    </source>
</evidence>
<dbReference type="AlphaFoldDB" id="A0ABD6BVD3"/>
<comment type="caution">
    <text evidence="3">The sequence shown here is derived from an EMBL/GenBank/DDBJ whole genome shotgun (WGS) entry which is preliminary data.</text>
</comment>
<reference evidence="3 4" key="1">
    <citation type="journal article" date="2019" name="Int. J. Syst. Evol. Microbiol.">
        <title>The Global Catalogue of Microorganisms (GCM) 10K type strain sequencing project: providing services to taxonomists for standard genome sequencing and annotation.</title>
        <authorList>
            <consortium name="The Broad Institute Genomics Platform"/>
            <consortium name="The Broad Institute Genome Sequencing Center for Infectious Disease"/>
            <person name="Wu L."/>
            <person name="Ma J."/>
        </authorList>
    </citation>
    <scope>NUCLEOTIDE SEQUENCE [LARGE SCALE GENOMIC DNA]</scope>
    <source>
        <strain evidence="3 4">CGMCC 1.12859</strain>
    </source>
</reference>
<dbReference type="Pfam" id="PF01266">
    <property type="entry name" value="DAO"/>
    <property type="match status" value="1"/>
</dbReference>
<evidence type="ECO:0000259" key="2">
    <source>
        <dbReference type="Pfam" id="PF01266"/>
    </source>
</evidence>
<keyword evidence="4" id="KW-1185">Reference proteome</keyword>
<keyword evidence="1" id="KW-0560">Oxidoreductase</keyword>
<dbReference type="Gene3D" id="3.30.9.10">
    <property type="entry name" value="D-Amino Acid Oxidase, subunit A, domain 2"/>
    <property type="match status" value="1"/>
</dbReference>
<dbReference type="EMBL" id="JBHUCZ010000018">
    <property type="protein sequence ID" value="MFD1568750.1"/>
    <property type="molecule type" value="Genomic_DNA"/>
</dbReference>
<feature type="domain" description="FAD dependent oxidoreductase" evidence="2">
    <location>
        <begin position="5"/>
        <end position="95"/>
    </location>
</feature>